<dbReference type="AlphaFoldDB" id="A0A5B7YHD2"/>
<evidence type="ECO:0000313" key="2">
    <source>
        <dbReference type="EMBL" id="QCZ94915.1"/>
    </source>
</evidence>
<evidence type="ECO:0000313" key="3">
    <source>
        <dbReference type="Proteomes" id="UP000304912"/>
    </source>
</evidence>
<gene>
    <name evidence="2" type="ORF">FBQ74_16190</name>
</gene>
<dbReference type="Pfam" id="PF04909">
    <property type="entry name" value="Amidohydro_2"/>
    <property type="match status" value="1"/>
</dbReference>
<sequence>MTFFSYGIQLSKYCTATLSTLPRIIKLIPVAGLLGLVGCTSMPDEQASDESVSVSNDSRPLSSFAMQASEQACYDRTSEPYTAVVDAHFHPRPFGGPAIPPDELFEYFDDTTVRFVNFFGIGQVLELDSGCTYYLDCPGVAAKPSIKNDFVNGMQVMAYPHENLHVTLSMTFMDLAHPEDITKTIELYDKEYPDMFTWSGELNVMKQALLGNLHEPATEESIDNWAPFMEVLRERGIPVTLHSDLGNDNNPTEFLPLMKYVLAAYPDNKIVWAHMGLSKELSKMNPYDHVSIMKGLLDEYPNLMLDISWDVLYNSYHDWGPVFISFFNSYPTRILPGTDFVAAGNKDFDMYAKELDVTSRALKGLNDEAFRLIALGENYFRLMELDYNAPNICPTTAALQ</sequence>
<dbReference type="Proteomes" id="UP000304912">
    <property type="component" value="Chromosome"/>
</dbReference>
<dbReference type="InterPro" id="IPR032466">
    <property type="entry name" value="Metal_Hydrolase"/>
</dbReference>
<dbReference type="InterPro" id="IPR006680">
    <property type="entry name" value="Amidohydro-rel"/>
</dbReference>
<reference evidence="2 3" key="1">
    <citation type="submission" date="2019-04" db="EMBL/GenBank/DDBJ databases">
        <title>Salinimonas iocasae sp. nov., a halophilic bacterium isolated from the outer tube casing of tubeworms in Okinawa Trough.</title>
        <authorList>
            <person name="Zhang H."/>
            <person name="Wang H."/>
            <person name="Li C."/>
        </authorList>
    </citation>
    <scope>NUCLEOTIDE SEQUENCE [LARGE SCALE GENOMIC DNA]</scope>
    <source>
        <strain evidence="2 3">KX18D6</strain>
    </source>
</reference>
<proteinExistence type="predicted"/>
<dbReference type="KEGG" id="salk:FBQ74_16190"/>
<dbReference type="Gene3D" id="3.20.20.140">
    <property type="entry name" value="Metal-dependent hydrolases"/>
    <property type="match status" value="1"/>
</dbReference>
<keyword evidence="3" id="KW-1185">Reference proteome</keyword>
<name>A0A5B7YHD2_9ALTE</name>
<dbReference type="RefSeq" id="WP_139757647.1">
    <property type="nucleotide sequence ID" value="NZ_CP039852.1"/>
</dbReference>
<dbReference type="SUPFAM" id="SSF51556">
    <property type="entry name" value="Metallo-dependent hydrolases"/>
    <property type="match status" value="1"/>
</dbReference>
<protein>
    <submittedName>
        <fullName evidence="2">Amidohydrolase</fullName>
    </submittedName>
</protein>
<keyword evidence="2" id="KW-0378">Hydrolase</keyword>
<dbReference type="GO" id="GO:0016787">
    <property type="term" value="F:hydrolase activity"/>
    <property type="evidence" value="ECO:0007669"/>
    <property type="project" value="UniProtKB-KW"/>
</dbReference>
<accession>A0A5B7YHD2</accession>
<organism evidence="2 3">
    <name type="scientific">Salinimonas iocasae</name>
    <dbReference type="NCBI Taxonomy" id="2572577"/>
    <lineage>
        <taxon>Bacteria</taxon>
        <taxon>Pseudomonadati</taxon>
        <taxon>Pseudomonadota</taxon>
        <taxon>Gammaproteobacteria</taxon>
        <taxon>Alteromonadales</taxon>
        <taxon>Alteromonadaceae</taxon>
        <taxon>Alteromonas/Salinimonas group</taxon>
        <taxon>Salinimonas</taxon>
    </lineage>
</organism>
<feature type="domain" description="Amidohydrolase-related" evidence="1">
    <location>
        <begin position="220"/>
        <end position="353"/>
    </location>
</feature>
<evidence type="ECO:0000259" key="1">
    <source>
        <dbReference type="Pfam" id="PF04909"/>
    </source>
</evidence>
<dbReference type="EMBL" id="CP039852">
    <property type="protein sequence ID" value="QCZ94915.1"/>
    <property type="molecule type" value="Genomic_DNA"/>
</dbReference>
<dbReference type="OrthoDB" id="3982782at2"/>